<dbReference type="GeneTree" id="ENSGT00390000013823"/>
<name>A0A8V0XNT4_CHICK</name>
<reference evidence="2" key="2">
    <citation type="submission" date="2025-08" db="UniProtKB">
        <authorList>
            <consortium name="Ensembl"/>
        </authorList>
    </citation>
    <scope>IDENTIFICATION</scope>
    <source>
        <strain evidence="2">broiler</strain>
    </source>
</reference>
<dbReference type="Proteomes" id="UP000000539">
    <property type="component" value="Chromosome 3"/>
</dbReference>
<dbReference type="Gene3D" id="3.60.110.10">
    <property type="entry name" value="Carbon-nitrogen hydrolase"/>
    <property type="match status" value="1"/>
</dbReference>
<feature type="region of interest" description="Disordered" evidence="1">
    <location>
        <begin position="1"/>
        <end position="27"/>
    </location>
</feature>
<protein>
    <recommendedName>
        <fullName evidence="4">CN hydrolase domain-containing protein</fullName>
    </recommendedName>
</protein>
<keyword evidence="3" id="KW-1185">Reference proteome</keyword>
<reference evidence="2" key="1">
    <citation type="submission" date="2020-11" db="EMBL/GenBank/DDBJ databases">
        <title>Gallus gallus (Chicken) genome, bGalGal1, GRCg7b, maternal haplotype autosomes + Z &amp; W.</title>
        <authorList>
            <person name="Warren W."/>
            <person name="Formenti G."/>
            <person name="Fedrigo O."/>
            <person name="Haase B."/>
            <person name="Mountcastle J."/>
            <person name="Balacco J."/>
            <person name="Tracey A."/>
            <person name="Schneider V."/>
            <person name="Okimoto R."/>
            <person name="Cheng H."/>
            <person name="Hawken R."/>
            <person name="Howe K."/>
            <person name="Jarvis E.D."/>
        </authorList>
    </citation>
    <scope>NUCLEOTIDE SEQUENCE [LARGE SCALE GENOMIC DNA]</scope>
    <source>
        <strain evidence="2">Broiler</strain>
    </source>
</reference>
<evidence type="ECO:0008006" key="4">
    <source>
        <dbReference type="Google" id="ProtNLM"/>
    </source>
</evidence>
<evidence type="ECO:0000313" key="2">
    <source>
        <dbReference type="Ensembl" id="ENSGALP00010005860.1"/>
    </source>
</evidence>
<reference evidence="2" key="3">
    <citation type="submission" date="2025-09" db="UniProtKB">
        <authorList>
            <consortium name="Ensembl"/>
        </authorList>
    </citation>
    <scope>IDENTIFICATION</scope>
    <source>
        <strain evidence="2">broiler</strain>
    </source>
</reference>
<dbReference type="Ensembl" id="ENSGALT00010010024.1">
    <property type="protein sequence ID" value="ENSGALP00010005860.1"/>
    <property type="gene ID" value="ENSGALG00010004291.1"/>
</dbReference>
<feature type="compositionally biased region" description="Polar residues" evidence="1">
    <location>
        <begin position="1"/>
        <end position="22"/>
    </location>
</feature>
<dbReference type="SUPFAM" id="SSF56317">
    <property type="entry name" value="Carbon-nitrogen hydrolase"/>
    <property type="match status" value="1"/>
</dbReference>
<dbReference type="InterPro" id="IPR036526">
    <property type="entry name" value="C-N_Hydrolase_sf"/>
</dbReference>
<evidence type="ECO:0000256" key="1">
    <source>
        <dbReference type="SAM" id="MobiDB-lite"/>
    </source>
</evidence>
<sequence length="139" mass="15433">MPGPWTATSQLPASSLRLSQDTEMPASPEEASLLMDRNMDILEVAIKEAARQGTCIIMTPEDGIHSWVFRRRTVYAYLEDIPDPQVCTLLKCKSTCVGSQQRPHRPSLPCSPSVARLALTMSSQKSCMVVCCWHLGNLR</sequence>
<organism evidence="2 3">
    <name type="scientific">Gallus gallus</name>
    <name type="common">Chicken</name>
    <dbReference type="NCBI Taxonomy" id="9031"/>
    <lineage>
        <taxon>Eukaryota</taxon>
        <taxon>Metazoa</taxon>
        <taxon>Chordata</taxon>
        <taxon>Craniata</taxon>
        <taxon>Vertebrata</taxon>
        <taxon>Euteleostomi</taxon>
        <taxon>Archelosauria</taxon>
        <taxon>Archosauria</taxon>
        <taxon>Dinosauria</taxon>
        <taxon>Saurischia</taxon>
        <taxon>Theropoda</taxon>
        <taxon>Coelurosauria</taxon>
        <taxon>Aves</taxon>
        <taxon>Neognathae</taxon>
        <taxon>Galloanserae</taxon>
        <taxon>Galliformes</taxon>
        <taxon>Phasianidae</taxon>
        <taxon>Phasianinae</taxon>
        <taxon>Gallus</taxon>
    </lineage>
</organism>
<evidence type="ECO:0000313" key="3">
    <source>
        <dbReference type="Proteomes" id="UP000000539"/>
    </source>
</evidence>
<dbReference type="AlphaFoldDB" id="A0A8V0XNT4"/>
<proteinExistence type="predicted"/>
<accession>A0A8V0XNT4</accession>